<dbReference type="Proteomes" id="UP001162480">
    <property type="component" value="Chromosome 13"/>
</dbReference>
<organism evidence="1 2">
    <name type="scientific">Octopus vulgaris</name>
    <name type="common">Common octopus</name>
    <dbReference type="NCBI Taxonomy" id="6645"/>
    <lineage>
        <taxon>Eukaryota</taxon>
        <taxon>Metazoa</taxon>
        <taxon>Spiralia</taxon>
        <taxon>Lophotrochozoa</taxon>
        <taxon>Mollusca</taxon>
        <taxon>Cephalopoda</taxon>
        <taxon>Coleoidea</taxon>
        <taxon>Octopodiformes</taxon>
        <taxon>Octopoda</taxon>
        <taxon>Incirrata</taxon>
        <taxon>Octopodidae</taxon>
        <taxon>Octopus</taxon>
    </lineage>
</organism>
<name>A0AA36FEH0_OCTVU</name>
<evidence type="ECO:0000313" key="1">
    <source>
        <dbReference type="EMBL" id="CAI9731663.1"/>
    </source>
</evidence>
<dbReference type="EMBL" id="OX597826">
    <property type="protein sequence ID" value="CAI9731663.1"/>
    <property type="molecule type" value="Genomic_DNA"/>
</dbReference>
<reference evidence="1" key="1">
    <citation type="submission" date="2023-08" db="EMBL/GenBank/DDBJ databases">
        <authorList>
            <person name="Alioto T."/>
            <person name="Alioto T."/>
            <person name="Gomez Garrido J."/>
        </authorList>
    </citation>
    <scope>NUCLEOTIDE SEQUENCE</scope>
</reference>
<keyword evidence="2" id="KW-1185">Reference proteome</keyword>
<protein>
    <submittedName>
        <fullName evidence="1">Uncharacterized protein</fullName>
    </submittedName>
</protein>
<dbReference type="AlphaFoldDB" id="A0AA36FEH0"/>
<evidence type="ECO:0000313" key="2">
    <source>
        <dbReference type="Proteomes" id="UP001162480"/>
    </source>
</evidence>
<gene>
    <name evidence="1" type="ORF">OCTVUL_1B015820</name>
</gene>
<proteinExistence type="predicted"/>
<sequence>MHTKHCSASEACLPPSCHTSTTFKAHVAPHFVPISELHFERGNSFPKFFQHYFLLLCFRMPTSSVNLVTQVILYINCFQAFRHLYFASVLIVNNSCVSAPSDVFLLCLPATDLTFF</sequence>
<accession>A0AA36FEH0</accession>